<evidence type="ECO:0000259" key="3">
    <source>
        <dbReference type="Pfam" id="PF00501"/>
    </source>
</evidence>
<dbReference type="Proteomes" id="UP001497497">
    <property type="component" value="Unassembled WGS sequence"/>
</dbReference>
<keyword evidence="5" id="KW-1185">Reference proteome</keyword>
<reference evidence="4 5" key="1">
    <citation type="submission" date="2024-04" db="EMBL/GenBank/DDBJ databases">
        <authorList>
            <consortium name="Genoscope - CEA"/>
            <person name="William W."/>
        </authorList>
    </citation>
    <scope>NUCLEOTIDE SEQUENCE [LARGE SCALE GENOMIC DNA]</scope>
</reference>
<gene>
    <name evidence="4" type="ORF">GSLYS_00007700001</name>
</gene>
<name>A0AAV2HJW8_LYMST</name>
<evidence type="ECO:0000313" key="4">
    <source>
        <dbReference type="EMBL" id="CAL1533740.1"/>
    </source>
</evidence>
<accession>A0AAV2HJW8</accession>
<dbReference type="Gene3D" id="3.40.50.980">
    <property type="match status" value="1"/>
</dbReference>
<dbReference type="EMBL" id="CAXITT010000151">
    <property type="protein sequence ID" value="CAL1533740.1"/>
    <property type="molecule type" value="Genomic_DNA"/>
</dbReference>
<dbReference type="AlphaFoldDB" id="A0AAV2HJW8"/>
<dbReference type="InterPro" id="IPR000873">
    <property type="entry name" value="AMP-dep_synth/lig_dom"/>
</dbReference>
<evidence type="ECO:0000256" key="2">
    <source>
        <dbReference type="ARBA" id="ARBA00022598"/>
    </source>
</evidence>
<protein>
    <recommendedName>
        <fullName evidence="3">AMP-dependent synthetase/ligase domain-containing protein</fullName>
    </recommendedName>
</protein>
<feature type="non-terminal residue" evidence="4">
    <location>
        <position position="63"/>
    </location>
</feature>
<evidence type="ECO:0000256" key="1">
    <source>
        <dbReference type="ARBA" id="ARBA00006432"/>
    </source>
</evidence>
<evidence type="ECO:0000313" key="5">
    <source>
        <dbReference type="Proteomes" id="UP001497497"/>
    </source>
</evidence>
<dbReference type="SUPFAM" id="SSF56801">
    <property type="entry name" value="Acetyl-CoA synthetase-like"/>
    <property type="match status" value="1"/>
</dbReference>
<dbReference type="Gene3D" id="2.30.38.10">
    <property type="entry name" value="Luciferase, Domain 3"/>
    <property type="match status" value="1"/>
</dbReference>
<proteinExistence type="inferred from homology"/>
<dbReference type="PANTHER" id="PTHR24096">
    <property type="entry name" value="LONG-CHAIN-FATTY-ACID--COA LIGASE"/>
    <property type="match status" value="1"/>
</dbReference>
<sequence length="63" mass="6824">MTETGPVTNFEVKGRPGSVRPMVANTLGKIVDVETKKILGPGESGEIFVKGPQVMKGYYNNKQ</sequence>
<dbReference type="PANTHER" id="PTHR24096:SF149">
    <property type="entry name" value="AMP-BINDING DOMAIN-CONTAINING PROTEIN-RELATED"/>
    <property type="match status" value="1"/>
</dbReference>
<organism evidence="4 5">
    <name type="scientific">Lymnaea stagnalis</name>
    <name type="common">Great pond snail</name>
    <name type="synonym">Helix stagnalis</name>
    <dbReference type="NCBI Taxonomy" id="6523"/>
    <lineage>
        <taxon>Eukaryota</taxon>
        <taxon>Metazoa</taxon>
        <taxon>Spiralia</taxon>
        <taxon>Lophotrochozoa</taxon>
        <taxon>Mollusca</taxon>
        <taxon>Gastropoda</taxon>
        <taxon>Heterobranchia</taxon>
        <taxon>Euthyneura</taxon>
        <taxon>Panpulmonata</taxon>
        <taxon>Hygrophila</taxon>
        <taxon>Lymnaeoidea</taxon>
        <taxon>Lymnaeidae</taxon>
        <taxon>Lymnaea</taxon>
    </lineage>
</organism>
<keyword evidence="2" id="KW-0436">Ligase</keyword>
<dbReference type="Pfam" id="PF00501">
    <property type="entry name" value="AMP-binding"/>
    <property type="match status" value="1"/>
</dbReference>
<dbReference type="GO" id="GO:0016405">
    <property type="term" value="F:CoA-ligase activity"/>
    <property type="evidence" value="ECO:0007669"/>
    <property type="project" value="TreeGrafter"/>
</dbReference>
<comment type="caution">
    <text evidence="4">The sequence shown here is derived from an EMBL/GenBank/DDBJ whole genome shotgun (WGS) entry which is preliminary data.</text>
</comment>
<comment type="similarity">
    <text evidence="1">Belongs to the ATP-dependent AMP-binding enzyme family.</text>
</comment>
<feature type="domain" description="AMP-dependent synthetase/ligase" evidence="3">
    <location>
        <begin position="1"/>
        <end position="59"/>
    </location>
</feature>